<keyword evidence="3 8" id="KW-0547">Nucleotide-binding</keyword>
<dbReference type="GO" id="GO:0004740">
    <property type="term" value="F:pyruvate dehydrogenase (acetyl-transferring) kinase activity"/>
    <property type="evidence" value="ECO:0007669"/>
    <property type="project" value="UniProtKB-EC"/>
</dbReference>
<keyword evidence="6 8" id="KW-0496">Mitochondrion</keyword>
<dbReference type="GO" id="GO:0005759">
    <property type="term" value="C:mitochondrial matrix"/>
    <property type="evidence" value="ECO:0007669"/>
    <property type="project" value="UniProtKB-SubCell"/>
</dbReference>
<evidence type="ECO:0000256" key="4">
    <source>
        <dbReference type="ARBA" id="ARBA00022777"/>
    </source>
</evidence>
<keyword evidence="5 8" id="KW-0067">ATP-binding</keyword>
<feature type="compositionally biased region" description="Basic and acidic residues" evidence="9">
    <location>
        <begin position="1315"/>
        <end position="1417"/>
    </location>
</feature>
<dbReference type="SUPFAM" id="SSF69012">
    <property type="entry name" value="alpha-ketoacid dehydrogenase kinase, N-terminal domain"/>
    <property type="match status" value="1"/>
</dbReference>
<evidence type="ECO:0000259" key="10">
    <source>
        <dbReference type="Pfam" id="PF10436"/>
    </source>
</evidence>
<sequence>MPSSNAENGDHTSVEAYGRAQQLRPACLHAQTKCAACKLKLLFDGTSFSAHVDFPSLMRLRMPTCACDVPSREEKDDQSTQLNPLARPQMPSFSIDYSKWKRIAQEEAAEEEDEVQRYEREVAKEPVITMDQVYAKETGRSQHVDRNLEEGIAIMAHNGNVNATMPAAQKVHDETAAAEAASNVSDPLDEAAKGTLRATKSGRHGPSPPRVDLSVCCGLLIVRAPLPFSGRILRRLAYTPACRQKRGGLRNPQDAAALLLARSHESTDKHYVLIEHALAFSFNLLLKNAATSFKPSILEWAGTRTTSRKRKTPDGNVSEHRGRLLIELTAPTSSLWSARFETNPAQPDRLVRRNPMTRFACVTTPSPAMLAQVKMVGGDQRAKSLARTIKKALRRTNRLQELKIKMAVEAYEKRRPADSVMHHYWVKEAGDPEAIGEYFPTGDERNGVPLYQNQNGLVLSREAHGSPEVYSWVIGSVSERRPLYGVKSDDLSAPTLGWQAFTAPEPVPVIRYFSKVAAGRTFKDRGNRAFGQRKWQDAEIWYSQALKCGIDQEEHAEPYALLLSNRSETRMRLQDFRGAADDADEALKYIRSFAMSTGDSESLRQLHQKTVLRLGRALHAMNRMSEAMRLLHHERRNYPQSQEMHRMAEATRLALRSVGRGTPSQSRGERHEAGMDSTHGRKLMEYVANVSEDLQKEFSALKAAEAESSFALPSPLMTILSKLEYILINAQQVEREVLESVQALLQINGVLRCVVNIIQAQWRANLEGKFVDLFKLPGAAAVASVAALICEGNEPNLRPMARAAIPTLSRRIEDFARKSCRAFPLEELYRLGRGTGQDRLHLARLIHQEVAIRNAQLCKELLLLPFGLAQTQGIGRVVNCFSSYVDWLAAFPVPRQPSHDEDFTKLLEQILQDSADVTRSIGTAVLEVKSTLGNSYEEVRPEVDLILDRFFIKRIGLRFLIQHHIEAAKVVPDSSGIIRSDVGVGEILRCAAAEARKAVETEVGIAPDVEVVGDGAEIPIIHATHASTYATGRSLASSPNLLHNRHVTHVPSHVHFICFELLHNACRAVACQWQRRQLQQQQELLLSIASSALNAGQEDNPPGPVPLGRAAVATLPVAHGMWRAKTAKYGPYGDGPAPVRAIFAHGADEVSIKVSDEGGGIPRSELQTAWSYYTTGTEQRFRESEEPLKPLGVGLPLARLHARYYGGDVVLKSMEGFGTDVYVFLNRLGQRCENLPQGVRVSPAQNDSSVGKEASIRLLEALGDMSETDIAFLTRFLQQTLTAFGRCLEAATARQIAPSTVSESGGAASSNEMLVSEKKDSKTKAIKDKTPETRDMDNNIKAIMDKNPDIDDNHKGKDVDNDIADKNHNQKDKRVDKDVADKNHSGNHNKNEKDVEDKDADPKGNAKDTTNEHKAEDVESEVDSAHKRRKTTPWIVLMTYLSETWKECMLQKQYDELPPPFGPKVIVPMPHKLQNAIMKTSLTHCAVLKYFSFEEKISIHRVNDITYGTLKMIDFTPNFRAGPLAIQLMLKQMSHWFAHFTQVTPKLPKGSKPKQDPDDLQSGFVYIKANGPRTNVGNQQIEWAEIETRRTDGPLHGWSAGLVKAIAMAVSEYCILRDNKAGTSKDPVIRVPYMDGVRDFLSEVKEELDDNKNYFHMMIANPHFNTVIDLVVVMDEAVVGREWLKWGAFSVQYDYQLRLSRGVDAMLCKVFVLQNKSLGCGILVWEVENEVCERLISVVHGLWERCRSQSLELVQTHSVVVERAAFYLSQALQASPHDDSVSGPDSPMVSPASREQAALLLLDVIACGGRLKKRTLRGIMPQLASRSGQGGFFTSPQACVRTLGELVAKNAIDDPQLVSAEEVTQMLRTMRYILDSAPQKTVVDAEQDKHMVYMELEGFPAIRYVALLLEVISKTLEHKLLKDRELERETYEAAFNEGDGLLVVLPLLQALPQVAEHALSCLSTISQTYLENVEKMVRLGALEALMSVPSPKSQPVPSHIEASLAVPAARRSASKLLMQCTAAQGFMDVLQANAERFVKELVKLGIQLWMDGAASAESFQDIIHVFHAISLQKPDILSTNLREAPMLQLLLRLEKANVPATPLAADILKTLRKDRSFKRAFAPVKKLYEEGYDPELELKLRQHTSMQMTGQVN</sequence>
<evidence type="ECO:0000313" key="11">
    <source>
        <dbReference type="EMBL" id="OLP86252.1"/>
    </source>
</evidence>
<dbReference type="GO" id="GO:0010906">
    <property type="term" value="P:regulation of glucose metabolic process"/>
    <property type="evidence" value="ECO:0007669"/>
    <property type="project" value="TreeGrafter"/>
</dbReference>
<evidence type="ECO:0000256" key="5">
    <source>
        <dbReference type="ARBA" id="ARBA00022840"/>
    </source>
</evidence>
<proteinExistence type="inferred from homology"/>
<comment type="catalytic activity">
    <reaction evidence="7">
        <text>L-seryl-[pyruvate dehydrogenase E1 alpha subunit] + ATP = O-phospho-L-seryl-[pyruvate dehydrogenase E1 alpha subunit] + ADP + H(+)</text>
        <dbReference type="Rhea" id="RHEA:23052"/>
        <dbReference type="Rhea" id="RHEA-COMP:13689"/>
        <dbReference type="Rhea" id="RHEA-COMP:13690"/>
        <dbReference type="ChEBI" id="CHEBI:15378"/>
        <dbReference type="ChEBI" id="CHEBI:29999"/>
        <dbReference type="ChEBI" id="CHEBI:30616"/>
        <dbReference type="ChEBI" id="CHEBI:83421"/>
        <dbReference type="ChEBI" id="CHEBI:456216"/>
        <dbReference type="EC" id="2.7.11.2"/>
    </reaction>
</comment>
<dbReference type="PANTHER" id="PTHR11947:SF3">
    <property type="entry name" value="[PYRUVATE DEHYDROGENASE (ACETYL-TRANSFERRING)] KINASE, MITOCHONDRIAL"/>
    <property type="match status" value="1"/>
</dbReference>
<dbReference type="InterPro" id="IPR036784">
    <property type="entry name" value="AK/P_DHK_N_sf"/>
</dbReference>
<dbReference type="InterPro" id="IPR011990">
    <property type="entry name" value="TPR-like_helical_dom_sf"/>
</dbReference>
<gene>
    <name evidence="11" type="primary">PDK3</name>
    <name evidence="11" type="ORF">AK812_SmicGene32673</name>
</gene>
<keyword evidence="12" id="KW-1185">Reference proteome</keyword>
<dbReference type="Proteomes" id="UP000186817">
    <property type="component" value="Unassembled WGS sequence"/>
</dbReference>
<dbReference type="Gene3D" id="3.30.565.10">
    <property type="entry name" value="Histidine kinase-like ATPase, C-terminal domain"/>
    <property type="match status" value="1"/>
</dbReference>
<dbReference type="OrthoDB" id="416032at2759"/>
<comment type="similarity">
    <text evidence="1 8">Belongs to the PDK/BCKDK protein kinase family.</text>
</comment>
<name>A0A1Q9CTJ4_SYMMI</name>
<evidence type="ECO:0000313" key="12">
    <source>
        <dbReference type="Proteomes" id="UP000186817"/>
    </source>
</evidence>
<accession>A0A1Q9CTJ4</accession>
<evidence type="ECO:0000256" key="9">
    <source>
        <dbReference type="SAM" id="MobiDB-lite"/>
    </source>
</evidence>
<dbReference type="InterPro" id="IPR018955">
    <property type="entry name" value="BCDHK/PDK_N"/>
</dbReference>
<feature type="region of interest" description="Disordered" evidence="9">
    <location>
        <begin position="1296"/>
        <end position="1426"/>
    </location>
</feature>
<dbReference type="SUPFAM" id="SSF55874">
    <property type="entry name" value="ATPase domain of HSP90 chaperone/DNA topoisomerase II/histidine kinase"/>
    <property type="match status" value="1"/>
</dbReference>
<feature type="domain" description="Branched-chain alpha-ketoacid dehydrogenase kinase/Pyruvate dehydrogenase kinase N-terminal" evidence="10">
    <location>
        <begin position="825"/>
        <end position="966"/>
    </location>
</feature>
<protein>
    <recommendedName>
        <fullName evidence="8">Protein-serine/threonine kinase</fullName>
        <ecNumber evidence="8">2.7.11.-</ecNumber>
    </recommendedName>
</protein>
<evidence type="ECO:0000256" key="1">
    <source>
        <dbReference type="ARBA" id="ARBA00006155"/>
    </source>
</evidence>
<dbReference type="GO" id="GO:0005524">
    <property type="term" value="F:ATP binding"/>
    <property type="evidence" value="ECO:0007669"/>
    <property type="project" value="UniProtKB-UniRule"/>
</dbReference>
<evidence type="ECO:0000256" key="3">
    <source>
        <dbReference type="ARBA" id="ARBA00022741"/>
    </source>
</evidence>
<dbReference type="PANTHER" id="PTHR11947">
    <property type="entry name" value="PYRUVATE DEHYDROGENASE KINASE"/>
    <property type="match status" value="1"/>
</dbReference>
<dbReference type="Pfam" id="PF10436">
    <property type="entry name" value="BCDHK_Adom3"/>
    <property type="match status" value="1"/>
</dbReference>
<comment type="subcellular location">
    <subcellularLocation>
        <location evidence="8">Mitochondrion matrix</location>
    </subcellularLocation>
</comment>
<evidence type="ECO:0000256" key="6">
    <source>
        <dbReference type="ARBA" id="ARBA00023128"/>
    </source>
</evidence>
<dbReference type="InterPro" id="IPR039028">
    <property type="entry name" value="BCKD/PDK"/>
</dbReference>
<feature type="region of interest" description="Disordered" evidence="9">
    <location>
        <begin position="69"/>
        <end position="88"/>
    </location>
</feature>
<keyword evidence="2 8" id="KW-0808">Transferase</keyword>
<organism evidence="11 12">
    <name type="scientific">Symbiodinium microadriaticum</name>
    <name type="common">Dinoflagellate</name>
    <name type="synonym">Zooxanthella microadriatica</name>
    <dbReference type="NCBI Taxonomy" id="2951"/>
    <lineage>
        <taxon>Eukaryota</taxon>
        <taxon>Sar</taxon>
        <taxon>Alveolata</taxon>
        <taxon>Dinophyceae</taxon>
        <taxon>Suessiales</taxon>
        <taxon>Symbiodiniaceae</taxon>
        <taxon>Symbiodinium</taxon>
    </lineage>
</organism>
<feature type="compositionally biased region" description="Polar residues" evidence="9">
    <location>
        <begin position="1297"/>
        <end position="1313"/>
    </location>
</feature>
<evidence type="ECO:0000256" key="7">
    <source>
        <dbReference type="ARBA" id="ARBA00048201"/>
    </source>
</evidence>
<keyword evidence="11" id="KW-0670">Pyruvate</keyword>
<dbReference type="InterPro" id="IPR036890">
    <property type="entry name" value="HATPase_C_sf"/>
</dbReference>
<dbReference type="EMBL" id="LSRX01000926">
    <property type="protein sequence ID" value="OLP86252.1"/>
    <property type="molecule type" value="Genomic_DNA"/>
</dbReference>
<dbReference type="Gene3D" id="1.20.140.20">
    <property type="entry name" value="Alpha-ketoacid/pyruvate dehydrogenase kinase, N-terminal domain"/>
    <property type="match status" value="1"/>
</dbReference>
<dbReference type="SUPFAM" id="SSF48452">
    <property type="entry name" value="TPR-like"/>
    <property type="match status" value="1"/>
</dbReference>
<reference evidence="11 12" key="1">
    <citation type="submission" date="2016-02" db="EMBL/GenBank/DDBJ databases">
        <title>Genome analysis of coral dinoflagellate symbionts highlights evolutionary adaptations to a symbiotic lifestyle.</title>
        <authorList>
            <person name="Aranda M."/>
            <person name="Li Y."/>
            <person name="Liew Y.J."/>
            <person name="Baumgarten S."/>
            <person name="Simakov O."/>
            <person name="Wilson M."/>
            <person name="Piel J."/>
            <person name="Ashoor H."/>
            <person name="Bougouffa S."/>
            <person name="Bajic V.B."/>
            <person name="Ryu T."/>
            <person name="Ravasi T."/>
            <person name="Bayer T."/>
            <person name="Micklem G."/>
            <person name="Kim H."/>
            <person name="Bhak J."/>
            <person name="Lajeunesse T.C."/>
            <person name="Voolstra C.R."/>
        </authorList>
    </citation>
    <scope>NUCLEOTIDE SEQUENCE [LARGE SCALE GENOMIC DNA]</scope>
    <source>
        <strain evidence="11 12">CCMP2467</strain>
    </source>
</reference>
<dbReference type="Gene3D" id="1.25.40.10">
    <property type="entry name" value="Tetratricopeptide repeat domain"/>
    <property type="match status" value="1"/>
</dbReference>
<evidence type="ECO:0000256" key="2">
    <source>
        <dbReference type="ARBA" id="ARBA00022679"/>
    </source>
</evidence>
<dbReference type="EC" id="2.7.11.-" evidence="8"/>
<evidence type="ECO:0000256" key="8">
    <source>
        <dbReference type="RuleBase" id="RU366032"/>
    </source>
</evidence>
<comment type="caution">
    <text evidence="11">The sequence shown here is derived from an EMBL/GenBank/DDBJ whole genome shotgun (WGS) entry which is preliminary data.</text>
</comment>
<keyword evidence="4 8" id="KW-0418">Kinase</keyword>